<evidence type="ECO:0000256" key="1">
    <source>
        <dbReference type="SAM" id="SignalP"/>
    </source>
</evidence>
<dbReference type="RefSeq" id="WP_307239765.1">
    <property type="nucleotide sequence ID" value="NZ_JAUSUZ010000001.1"/>
</dbReference>
<proteinExistence type="predicted"/>
<evidence type="ECO:0000313" key="3">
    <source>
        <dbReference type="EMBL" id="MDQ0366439.1"/>
    </source>
</evidence>
<reference evidence="3 4" key="1">
    <citation type="submission" date="2023-07" db="EMBL/GenBank/DDBJ databases">
        <title>Sequencing the genomes of 1000 actinobacteria strains.</title>
        <authorList>
            <person name="Klenk H.-P."/>
        </authorList>
    </citation>
    <scope>NUCLEOTIDE SEQUENCE [LARGE SCALE GENOMIC DNA]</scope>
    <source>
        <strain evidence="3 4">DSM 44709</strain>
    </source>
</reference>
<feature type="signal peptide" evidence="1">
    <location>
        <begin position="1"/>
        <end position="29"/>
    </location>
</feature>
<keyword evidence="1" id="KW-0732">Signal</keyword>
<dbReference type="Gene3D" id="3.40.710.10">
    <property type="entry name" value="DD-peptidase/beta-lactamase superfamily"/>
    <property type="match status" value="1"/>
</dbReference>
<dbReference type="InterPro" id="IPR012338">
    <property type="entry name" value="Beta-lactam/transpept-like"/>
</dbReference>
<dbReference type="InterPro" id="IPR050491">
    <property type="entry name" value="AmpC-like"/>
</dbReference>
<accession>A0AAE4AXQ1</accession>
<dbReference type="PANTHER" id="PTHR46825">
    <property type="entry name" value="D-ALANYL-D-ALANINE-CARBOXYPEPTIDASE/ENDOPEPTIDASE AMPH"/>
    <property type="match status" value="1"/>
</dbReference>
<evidence type="ECO:0000313" key="4">
    <source>
        <dbReference type="Proteomes" id="UP001240236"/>
    </source>
</evidence>
<dbReference type="AlphaFoldDB" id="A0AAE4AXQ1"/>
<dbReference type="Proteomes" id="UP001240236">
    <property type="component" value="Unassembled WGS sequence"/>
</dbReference>
<dbReference type="SUPFAM" id="SSF56601">
    <property type="entry name" value="beta-lactamase/transpeptidase-like"/>
    <property type="match status" value="1"/>
</dbReference>
<dbReference type="PANTHER" id="PTHR46825:SF7">
    <property type="entry name" value="D-ALANYL-D-ALANINE CARBOXYPEPTIDASE"/>
    <property type="match status" value="1"/>
</dbReference>
<feature type="chain" id="PRO_5041906800" evidence="1">
    <location>
        <begin position="30"/>
        <end position="383"/>
    </location>
</feature>
<dbReference type="Pfam" id="PF00144">
    <property type="entry name" value="Beta-lactamase"/>
    <property type="match status" value="1"/>
</dbReference>
<name>A0AAE4AXQ1_9ACTN</name>
<keyword evidence="3" id="KW-0121">Carboxypeptidase</keyword>
<gene>
    <name evidence="3" type="ORF">J2S42_003108</name>
</gene>
<feature type="domain" description="Beta-lactamase-related" evidence="2">
    <location>
        <begin position="42"/>
        <end position="370"/>
    </location>
</feature>
<keyword evidence="4" id="KW-1185">Reference proteome</keyword>
<dbReference type="EC" id="3.4.16.4" evidence="3"/>
<sequence>MHRRIGRAAALVATATAAATLTTAVPAVAGPASAHSDRRLLQQAVDDLAGYGITGVQALIRDGRRTAEARAGVADITTNRPVPKNGYFRMGSNTKTFTSVILLQLVGEGRLRLDDTVERWLPGVVTGNGNDGAAITVRQLLRHESGLANYTDYLALQTPEDFEAHRYDHWEDADLVRLALAHPPLFAPGTDWSYSNTNYTVAGMIIERVTGKPWHAHLRQRILQPAGMTQTSFPGDDPDLPDPHAQAYESFPPDVPRYDATRWNTTAAGAAGGLVTTPTDLSLFWQALRQGRLLRPAEFREMHRTVQISENGSGYGLGVFRIPSECGELWGHDGGTPGMYTMDAVTPDGDRSVIISISSAPTDPANASARATQLINDALCQAR</sequence>
<keyword evidence="3" id="KW-0645">Protease</keyword>
<dbReference type="GO" id="GO:0009002">
    <property type="term" value="F:serine-type D-Ala-D-Ala carboxypeptidase activity"/>
    <property type="evidence" value="ECO:0007669"/>
    <property type="project" value="UniProtKB-EC"/>
</dbReference>
<comment type="caution">
    <text evidence="3">The sequence shown here is derived from an EMBL/GenBank/DDBJ whole genome shotgun (WGS) entry which is preliminary data.</text>
</comment>
<protein>
    <submittedName>
        <fullName evidence="3">D-alanyl-D-alanine carboxypeptidase</fullName>
        <ecNumber evidence="3">3.4.16.4</ecNumber>
    </submittedName>
</protein>
<dbReference type="EMBL" id="JAUSUZ010000001">
    <property type="protein sequence ID" value="MDQ0366439.1"/>
    <property type="molecule type" value="Genomic_DNA"/>
</dbReference>
<dbReference type="InterPro" id="IPR001466">
    <property type="entry name" value="Beta-lactam-related"/>
</dbReference>
<organism evidence="3 4">
    <name type="scientific">Catenuloplanes indicus</name>
    <dbReference type="NCBI Taxonomy" id="137267"/>
    <lineage>
        <taxon>Bacteria</taxon>
        <taxon>Bacillati</taxon>
        <taxon>Actinomycetota</taxon>
        <taxon>Actinomycetes</taxon>
        <taxon>Micromonosporales</taxon>
        <taxon>Micromonosporaceae</taxon>
        <taxon>Catenuloplanes</taxon>
    </lineage>
</organism>
<evidence type="ECO:0000259" key="2">
    <source>
        <dbReference type="Pfam" id="PF00144"/>
    </source>
</evidence>
<keyword evidence="3" id="KW-0378">Hydrolase</keyword>